<dbReference type="Proteomes" id="UP001142648">
    <property type="component" value="Unassembled WGS sequence"/>
</dbReference>
<accession>A0A9X2W3F6</accession>
<sequence length="115" mass="12180">MTDATEYPLPQGQLSLSGPVARPAVGTVAIRGDLAHIALADRYLCAHYVVPQVRTIGTAGATLLCQPREGSDPVMRLEAGTRFEALDYAGPWCWGCLGPEGPSGYLHLAELVSES</sequence>
<proteinExistence type="predicted"/>
<keyword evidence="2" id="KW-1185">Reference proteome</keyword>
<dbReference type="AlphaFoldDB" id="A0A9X2W3F6"/>
<evidence type="ECO:0000313" key="1">
    <source>
        <dbReference type="EMBL" id="MCT2560136.1"/>
    </source>
</evidence>
<protein>
    <recommendedName>
        <fullName evidence="3">Bacterial dipeptidyl-peptidase SH3 domain-containing protein</fullName>
    </recommendedName>
</protein>
<name>A0A9X2W3F6_9SPHN</name>
<comment type="caution">
    <text evidence="1">The sequence shown here is derived from an EMBL/GenBank/DDBJ whole genome shotgun (WGS) entry which is preliminary data.</text>
</comment>
<dbReference type="EMBL" id="JAOAMV010000009">
    <property type="protein sequence ID" value="MCT2560136.1"/>
    <property type="molecule type" value="Genomic_DNA"/>
</dbReference>
<organism evidence="1 2">
    <name type="scientific">Tsuneonella litorea</name>
    <dbReference type="NCBI Taxonomy" id="2976475"/>
    <lineage>
        <taxon>Bacteria</taxon>
        <taxon>Pseudomonadati</taxon>
        <taxon>Pseudomonadota</taxon>
        <taxon>Alphaproteobacteria</taxon>
        <taxon>Sphingomonadales</taxon>
        <taxon>Erythrobacteraceae</taxon>
        <taxon>Tsuneonella</taxon>
    </lineage>
</organism>
<evidence type="ECO:0000313" key="2">
    <source>
        <dbReference type="Proteomes" id="UP001142648"/>
    </source>
</evidence>
<reference evidence="1" key="1">
    <citation type="submission" date="2022-09" db="EMBL/GenBank/DDBJ databases">
        <title>The genome sequence of Tsuneonella sp. YG55.</title>
        <authorList>
            <person name="Liu Y."/>
        </authorList>
    </citation>
    <scope>NUCLEOTIDE SEQUENCE</scope>
    <source>
        <strain evidence="1">YG55</strain>
    </source>
</reference>
<dbReference type="RefSeq" id="WP_259963251.1">
    <property type="nucleotide sequence ID" value="NZ_JAOAMV010000009.1"/>
</dbReference>
<gene>
    <name evidence="1" type="ORF">N0B51_14225</name>
</gene>
<evidence type="ECO:0008006" key="3">
    <source>
        <dbReference type="Google" id="ProtNLM"/>
    </source>
</evidence>